<dbReference type="InterPro" id="IPR006638">
    <property type="entry name" value="Elp3/MiaA/NifB-like_rSAM"/>
</dbReference>
<evidence type="ECO:0000313" key="6">
    <source>
        <dbReference type="EMBL" id="MDH8677130.1"/>
    </source>
</evidence>
<reference evidence="6 7" key="1">
    <citation type="submission" date="2023-04" db="EMBL/GenBank/DDBJ databases">
        <title>Fusibacter bizertensis strain WBS, isolated from littoral bottom sediments of the Arctic seas - biochemical and genomic analysis.</title>
        <authorList>
            <person name="Brioukhanov A.L."/>
        </authorList>
    </citation>
    <scope>NUCLEOTIDE SEQUENCE [LARGE SCALE GENOMIC DNA]</scope>
    <source>
        <strain evidence="6 7">WBS</strain>
    </source>
</reference>
<evidence type="ECO:0000256" key="3">
    <source>
        <dbReference type="ARBA" id="ARBA00023004"/>
    </source>
</evidence>
<dbReference type="SMART" id="SM00729">
    <property type="entry name" value="Elp3"/>
    <property type="match status" value="1"/>
</dbReference>
<comment type="caution">
    <text evidence="6">The sequence shown here is derived from an EMBL/GenBank/DDBJ whole genome shotgun (WGS) entry which is preliminary data.</text>
</comment>
<dbReference type="GO" id="GO:0051989">
    <property type="term" value="F:coproporphyrinogen dehydrogenase activity"/>
    <property type="evidence" value="ECO:0007669"/>
    <property type="project" value="UniProtKB-EC"/>
</dbReference>
<keyword evidence="6" id="KW-0560">Oxidoreductase</keyword>
<evidence type="ECO:0000256" key="1">
    <source>
        <dbReference type="ARBA" id="ARBA00022691"/>
    </source>
</evidence>
<dbReference type="InterPro" id="IPR023995">
    <property type="entry name" value="HemZ"/>
</dbReference>
<evidence type="ECO:0000256" key="4">
    <source>
        <dbReference type="ARBA" id="ARBA00023014"/>
    </source>
</evidence>
<evidence type="ECO:0000259" key="5">
    <source>
        <dbReference type="PROSITE" id="PS51918"/>
    </source>
</evidence>
<dbReference type="EMBL" id="JARYZI010000001">
    <property type="protein sequence ID" value="MDH8677130.1"/>
    <property type="molecule type" value="Genomic_DNA"/>
</dbReference>
<dbReference type="RefSeq" id="WP_281092928.1">
    <property type="nucleotide sequence ID" value="NZ_JARYZI010000001.1"/>
</dbReference>
<dbReference type="Proteomes" id="UP001158045">
    <property type="component" value="Unassembled WGS sequence"/>
</dbReference>
<dbReference type="Gene3D" id="3.20.20.70">
    <property type="entry name" value="Aldolase class I"/>
    <property type="match status" value="1"/>
</dbReference>
<organism evidence="6 7">
    <name type="scientific">Fusibacter bizertensis</name>
    <dbReference type="NCBI Taxonomy" id="1488331"/>
    <lineage>
        <taxon>Bacteria</taxon>
        <taxon>Bacillati</taxon>
        <taxon>Bacillota</taxon>
        <taxon>Clostridia</taxon>
        <taxon>Eubacteriales</taxon>
        <taxon>Eubacteriales Family XII. Incertae Sedis</taxon>
        <taxon>Fusibacter</taxon>
    </lineage>
</organism>
<evidence type="ECO:0000256" key="2">
    <source>
        <dbReference type="ARBA" id="ARBA00022723"/>
    </source>
</evidence>
<sequence>MKELVILQEGLESTYELENLYEIFVVKSRIHFAENEADFNQKLNVGDYGLLIRYKEQEINIILMENLRIPGPQILSQTSCDFNTDKVLDSRTLFVRDANQKKIKNKLKKAVYEILQPYFTPMSKWGILVGIRPVKIVHELLDEGETIENIETILKEMYLIKPDKVKLMIEIALRERPHLVPNNPDAISLYLCIPFCPTRCVYCSFPSNDLKQKGKLLPEYMDKLEQEVVYAIEHIHSVGKYVDCIYIGGGTPTSIDEVQLNSLLETISNHLDLNIVKEYTIEAGRPDTISKEKLEIMKKHGVNRVCINPQTLNEETLITIGRAHTSDEIITTMALAKSVGFETINMDLIMGLPGETAEDALRTVKKVLELDPENITIHTLSVKRASRLHEDPEHFELAHDQEVAKMLDVSDQVIRDGNLSPYYMYRQKKMIGHLENVGYAKIGHESLYNMRIMEEKHTIVACGAGAVSKICTPEENRFERVANIKGLEAYLDRFDEILLKKTLLK</sequence>
<dbReference type="InterPro" id="IPR034505">
    <property type="entry name" value="Coproporphyrinogen-III_oxidase"/>
</dbReference>
<keyword evidence="3" id="KW-0408">Iron</keyword>
<dbReference type="InterPro" id="IPR007197">
    <property type="entry name" value="rSAM"/>
</dbReference>
<accession>A0ABT6N9N5</accession>
<dbReference type="Pfam" id="PF04055">
    <property type="entry name" value="Radical_SAM"/>
    <property type="match status" value="1"/>
</dbReference>
<dbReference type="NCBIfam" id="TIGR03994">
    <property type="entry name" value="rSAM_HemZ"/>
    <property type="match status" value="1"/>
</dbReference>
<dbReference type="PANTHER" id="PTHR13932:SF1">
    <property type="entry name" value="OXYGEN-INDEPENDENT COPROPORPHYRINOGEN-III OXIDASE-LIKE PROTEIN HEMZ"/>
    <property type="match status" value="1"/>
</dbReference>
<feature type="domain" description="Radical SAM core" evidence="5">
    <location>
        <begin position="181"/>
        <end position="420"/>
    </location>
</feature>
<name>A0ABT6N9N5_9FIRM</name>
<keyword evidence="1" id="KW-0949">S-adenosyl-L-methionine</keyword>
<keyword evidence="2" id="KW-0479">Metal-binding</keyword>
<dbReference type="SFLD" id="SFLDG01082">
    <property type="entry name" value="B12-binding_domain_containing"/>
    <property type="match status" value="1"/>
</dbReference>
<evidence type="ECO:0000313" key="7">
    <source>
        <dbReference type="Proteomes" id="UP001158045"/>
    </source>
</evidence>
<dbReference type="SFLD" id="SFLDS00029">
    <property type="entry name" value="Radical_SAM"/>
    <property type="match status" value="1"/>
</dbReference>
<dbReference type="InterPro" id="IPR013785">
    <property type="entry name" value="Aldolase_TIM"/>
</dbReference>
<dbReference type="SFLD" id="SFLDG01065">
    <property type="entry name" value="anaerobic_coproporphyrinogen-I"/>
    <property type="match status" value="1"/>
</dbReference>
<dbReference type="PANTHER" id="PTHR13932">
    <property type="entry name" value="COPROPORPHYRINIGEN III OXIDASE"/>
    <property type="match status" value="1"/>
</dbReference>
<dbReference type="SFLD" id="SFLDF00310">
    <property type="entry name" value="oxygen-independent_coproporphy"/>
    <property type="match status" value="1"/>
</dbReference>
<dbReference type="EC" id="1.3.98.3" evidence="6"/>
<keyword evidence="7" id="KW-1185">Reference proteome</keyword>
<proteinExistence type="predicted"/>
<dbReference type="CDD" id="cd01335">
    <property type="entry name" value="Radical_SAM"/>
    <property type="match status" value="1"/>
</dbReference>
<keyword evidence="4" id="KW-0411">Iron-sulfur</keyword>
<gene>
    <name evidence="6" type="primary">hemZ</name>
    <name evidence="6" type="ORF">QE109_03160</name>
</gene>
<dbReference type="SUPFAM" id="SSF102114">
    <property type="entry name" value="Radical SAM enzymes"/>
    <property type="match status" value="1"/>
</dbReference>
<dbReference type="InterPro" id="IPR058240">
    <property type="entry name" value="rSAM_sf"/>
</dbReference>
<dbReference type="PROSITE" id="PS51918">
    <property type="entry name" value="RADICAL_SAM"/>
    <property type="match status" value="1"/>
</dbReference>
<protein>
    <submittedName>
        <fullName evidence="6">Coproporphyrinogen dehydrogenase HemZ</fullName>
        <ecNumber evidence="6">1.3.98.3</ecNumber>
    </submittedName>
</protein>